<reference evidence="10 12" key="3">
    <citation type="submission" date="2017-07" db="EMBL/GenBank/DDBJ databases">
        <title>Prevalence of linear plasmids in Cutibacterium (Propionibacterium) acnes isolates obtained from prostatic tissue.</title>
        <authorList>
            <person name="Davidsson S."/>
            <person name="Carlsson J."/>
            <person name="Molling P."/>
            <person name="Andren O."/>
            <person name="Andersson S.-O."/>
            <person name="Brzuszkiewicz E."/>
            <person name="Poehlein A."/>
            <person name="Al-Zeer M."/>
            <person name="Brinkmann V."/>
            <person name="Scavenius C."/>
            <person name="Nazipi S."/>
            <person name="Soderquist B."/>
            <person name="Bruggemann H."/>
        </authorList>
    </citation>
    <scope>NUCLEOTIDE SEQUENCE [LARGE SCALE GENOMIC DNA]</scope>
    <source>
        <strain evidence="10 12">DSM 753</strain>
    </source>
</reference>
<dbReference type="GO" id="GO:0016787">
    <property type="term" value="F:hydrolase activity"/>
    <property type="evidence" value="ECO:0007669"/>
    <property type="project" value="UniProtKB-UniRule"/>
</dbReference>
<proteinExistence type="predicted"/>
<keyword evidence="1 5" id="KW-0547">Nucleotide-binding</keyword>
<keyword evidence="4 5" id="KW-0067">ATP-binding</keyword>
<evidence type="ECO:0000256" key="6">
    <source>
        <dbReference type="SAM" id="MobiDB-lite"/>
    </source>
</evidence>
<dbReference type="InterPro" id="IPR016195">
    <property type="entry name" value="Pol/histidinol_Pase-like"/>
</dbReference>
<accession>A7VW13</accession>
<dbReference type="SUPFAM" id="SSF52540">
    <property type="entry name" value="P-loop containing nucleoside triphosphate hydrolases"/>
    <property type="match status" value="1"/>
</dbReference>
<dbReference type="SUPFAM" id="SSF89550">
    <property type="entry name" value="PHP domain-like"/>
    <property type="match status" value="1"/>
</dbReference>
<evidence type="ECO:0000256" key="1">
    <source>
        <dbReference type="ARBA" id="ARBA00022741"/>
    </source>
</evidence>
<dbReference type="Proteomes" id="UP000003490">
    <property type="component" value="Unassembled WGS sequence"/>
</dbReference>
<protein>
    <submittedName>
        <fullName evidence="9">Putative TIGR00375 family protein</fullName>
    </submittedName>
</protein>
<feature type="domain" description="UvrD-like helicase ATP-binding" evidence="7">
    <location>
        <begin position="463"/>
        <end position="721"/>
    </location>
</feature>
<reference evidence="9 11" key="1">
    <citation type="submission" date="2007-08" db="EMBL/GenBank/DDBJ databases">
        <title>Draft genome sequence of Clostridium leptum (DSM 753).</title>
        <authorList>
            <person name="Sudarsanam P."/>
            <person name="Ley R."/>
            <person name="Guruge J."/>
            <person name="Turnbaugh P.J."/>
            <person name="Mahowald M."/>
            <person name="Liep D."/>
            <person name="Gordon J."/>
        </authorList>
    </citation>
    <scope>NUCLEOTIDE SEQUENCE [LARGE SCALE GENOMIC DNA]</scope>
    <source>
        <strain evidence="9 11">DSM 753</strain>
    </source>
</reference>
<dbReference type="HOGENOM" id="CLU_005571_0_0_9"/>
<dbReference type="Gene3D" id="1.10.486.10">
    <property type="entry name" value="PCRA, domain 4"/>
    <property type="match status" value="1"/>
</dbReference>
<feature type="compositionally biased region" description="Polar residues" evidence="6">
    <location>
        <begin position="448"/>
        <end position="461"/>
    </location>
</feature>
<evidence type="ECO:0000256" key="4">
    <source>
        <dbReference type="ARBA" id="ARBA00022840"/>
    </source>
</evidence>
<dbReference type="PROSITE" id="PS51198">
    <property type="entry name" value="UVRD_HELICASE_ATP_BIND"/>
    <property type="match status" value="1"/>
</dbReference>
<dbReference type="CDD" id="cd18807">
    <property type="entry name" value="SF1_C_UvrD"/>
    <property type="match status" value="1"/>
</dbReference>
<evidence type="ECO:0000256" key="3">
    <source>
        <dbReference type="ARBA" id="ARBA00022806"/>
    </source>
</evidence>
<name>A7VW13_9FIRM</name>
<evidence type="ECO:0000256" key="2">
    <source>
        <dbReference type="ARBA" id="ARBA00022801"/>
    </source>
</evidence>
<evidence type="ECO:0000313" key="9">
    <source>
        <dbReference type="EMBL" id="EDO59960.1"/>
    </source>
</evidence>
<keyword evidence="2 5" id="KW-0378">Hydrolase</keyword>
<dbReference type="PANTHER" id="PTHR40084:SF1">
    <property type="entry name" value="PHOSPHOTRANSFERASE"/>
    <property type="match status" value="1"/>
</dbReference>
<dbReference type="AlphaFoldDB" id="A7VW13"/>
<dbReference type="PANTHER" id="PTHR40084">
    <property type="entry name" value="PHOSPHOHYDROLASE, PHP FAMILY"/>
    <property type="match status" value="1"/>
</dbReference>
<evidence type="ECO:0000313" key="11">
    <source>
        <dbReference type="Proteomes" id="UP000003490"/>
    </source>
</evidence>
<keyword evidence="12" id="KW-1185">Reference proteome</keyword>
<feature type="region of interest" description="Disordered" evidence="6">
    <location>
        <begin position="426"/>
        <end position="461"/>
    </location>
</feature>
<evidence type="ECO:0000313" key="12">
    <source>
        <dbReference type="Proteomes" id="UP000220611"/>
    </source>
</evidence>
<evidence type="ECO:0000256" key="5">
    <source>
        <dbReference type="PROSITE-ProRule" id="PRU00560"/>
    </source>
</evidence>
<organism evidence="9 11">
    <name type="scientific">[Clostridium] leptum DSM 753</name>
    <dbReference type="NCBI Taxonomy" id="428125"/>
    <lineage>
        <taxon>Bacteria</taxon>
        <taxon>Bacillati</taxon>
        <taxon>Bacillota</taxon>
        <taxon>Clostridia</taxon>
        <taxon>Eubacteriales</taxon>
        <taxon>Oscillospiraceae</taxon>
        <taxon>Oscillospiraceae incertae sedis</taxon>
    </lineage>
</organism>
<evidence type="ECO:0000313" key="10">
    <source>
        <dbReference type="EMBL" id="PEQ26052.1"/>
    </source>
</evidence>
<sequence>MYIADLHIHSKYSRATSKECVPEYLELWARKKGISLLGTGDFTHPAWRKELWEKLEPAEPGLYTLKKEFQFPEGPDAQSTSVRFVVTGEISSIYKKNGKVRKVHNLILLPSLEAAEELSRRLELIGNIHSDGRPILGLDSRDLLETALEAAPEAVFIPAHIWTPHFSLFGAFSGFDSIEECFEDLTPHIHALETGLSSDPPMNWRISALDSYTLISNSDAHSPAKLGREANLLETELSYSELANAIQGRNPDGLLGTIEFFPEEGKYHYDGHRNCHLCLKPSETEQYGGRCPICGKKITIGVQHRVEQLADRPEGFVKPNGKAFESLVPLPEVIAASTSHSPASVKVLAQYEAMLKRLGSEFSILRETPLEEIGKAAGPCIQEGIRRLREGQVGREPGYDGAYGVIHLLEQSEIEAISGQTSLFGSDVPVRRRTPKSAQSLPAGPIASPTQQKVSSGPQSRIEQLNSEQLLAVTSQEPIIEVIAGPGTGKTKTLVSRIIYSVEQLHEPPGELTAVTFTNKAAGELRQRLKYALPAKAANAVHIGTFHSLCLKLLTGLRGKVTLAGEAEALDIASQVLRPLGLKLSPRRLLQEVSKWKNGFSEEALEHPGACQEYCRRLSERKLLDFDDLLLEVLREYERDPDAFPSKPFRQILVDEFQDCNAVQFKLLRYWSKKNGRLFVIGDPDQSVYGFRGSDPACFKRLQEEYPELQAVRLKTNYRSSPEILSCALPVISHNPGGKRELEAFRPPQGAVRFLPCENGLSQGIAIAKEINAMVGGIDMLDAQSCVSSQRETSRDFSEIAILYRTHHEAELLEKCLQRESIPYVVAGREDFLRHDKVRGLTCFFQFLSEPDDLTALAVCLKLLFSCPEDLSESLQRFLSSYQGYSLPKKLELLENEYRNVGVLTVSLPLFRSIYPLLEKKKPAKLLETAALELSLEQEPAVQKLLNTASFYSKTSELLAQLILGQESDLTRSCKKNRFSSAVTLTTLHGSKGLEFPVVFLCGVNQGNLPLEAQGRMQSIEEERRLFYVGMTRAKDELILLSSDHPSPFLGEIPQELLKREARPAGKAPHPAQQLSLF</sequence>
<dbReference type="PROSITE" id="PS51217">
    <property type="entry name" value="UVRD_HELICASE_CTER"/>
    <property type="match status" value="1"/>
</dbReference>
<dbReference type="Gene3D" id="3.40.50.300">
    <property type="entry name" value="P-loop containing nucleotide triphosphate hydrolases"/>
    <property type="match status" value="2"/>
</dbReference>
<dbReference type="Gene3D" id="1.10.10.160">
    <property type="match status" value="1"/>
</dbReference>
<keyword evidence="3 5" id="KW-0347">Helicase</keyword>
<dbReference type="EMBL" id="NOXF01000001">
    <property type="protein sequence ID" value="PEQ26052.1"/>
    <property type="molecule type" value="Genomic_DNA"/>
</dbReference>
<feature type="domain" description="UvrD-like helicase C-terminal" evidence="8">
    <location>
        <begin position="722"/>
        <end position="993"/>
    </location>
</feature>
<feature type="binding site" evidence="5">
    <location>
        <begin position="484"/>
        <end position="491"/>
    </location>
    <ligand>
        <name>ATP</name>
        <dbReference type="ChEBI" id="CHEBI:30616"/>
    </ligand>
</feature>
<evidence type="ECO:0000259" key="8">
    <source>
        <dbReference type="PROSITE" id="PS51217"/>
    </source>
</evidence>
<dbReference type="InterPro" id="IPR014017">
    <property type="entry name" value="DNA_helicase_UvrD-like_C"/>
</dbReference>
<dbReference type="GO" id="GO:0005524">
    <property type="term" value="F:ATP binding"/>
    <property type="evidence" value="ECO:0007669"/>
    <property type="project" value="UniProtKB-UniRule"/>
</dbReference>
<gene>
    <name evidence="10" type="ORF">CH238_03425</name>
    <name evidence="9" type="ORF">CLOLEP_02777</name>
</gene>
<dbReference type="Proteomes" id="UP000220611">
    <property type="component" value="Unassembled WGS sequence"/>
</dbReference>
<dbReference type="EMBL" id="ABCB02000020">
    <property type="protein sequence ID" value="EDO59960.1"/>
    <property type="molecule type" value="Genomic_DNA"/>
</dbReference>
<dbReference type="Pfam" id="PF13361">
    <property type="entry name" value="UvrD_C"/>
    <property type="match status" value="1"/>
</dbReference>
<comment type="caution">
    <text evidence="9">The sequence shown here is derived from an EMBL/GenBank/DDBJ whole genome shotgun (WGS) entry which is preliminary data.</text>
</comment>
<dbReference type="InterPro" id="IPR027417">
    <property type="entry name" value="P-loop_NTPase"/>
</dbReference>
<dbReference type="eggNOG" id="COG0210">
    <property type="taxonomic scope" value="Bacteria"/>
</dbReference>
<dbReference type="Pfam" id="PF00580">
    <property type="entry name" value="UvrD-helicase"/>
    <property type="match status" value="1"/>
</dbReference>
<dbReference type="OrthoDB" id="9810135at2"/>
<dbReference type="CDD" id="cd17932">
    <property type="entry name" value="DEXQc_UvrD"/>
    <property type="match status" value="1"/>
</dbReference>
<evidence type="ECO:0000259" key="7">
    <source>
        <dbReference type="PROSITE" id="PS51198"/>
    </source>
</evidence>
<dbReference type="Gene3D" id="3.20.20.140">
    <property type="entry name" value="Metal-dependent hydrolases"/>
    <property type="match status" value="1"/>
</dbReference>
<reference evidence="9 11" key="2">
    <citation type="submission" date="2007-08" db="EMBL/GenBank/DDBJ databases">
        <authorList>
            <person name="Fulton L."/>
            <person name="Clifton S."/>
            <person name="Fulton B."/>
            <person name="Xu J."/>
            <person name="Minx P."/>
            <person name="Pepin K.H."/>
            <person name="Johnson M."/>
            <person name="Thiruvilangam P."/>
            <person name="Bhonagiri V."/>
            <person name="Nash W.E."/>
            <person name="Wang C."/>
            <person name="Mardis E.R."/>
            <person name="Wilson R.K."/>
        </authorList>
    </citation>
    <scope>NUCLEOTIDE SEQUENCE [LARGE SCALE GENOMIC DNA]</scope>
    <source>
        <strain evidence="9 11">DSM 753</strain>
    </source>
</reference>
<dbReference type="eggNOG" id="COG1379">
    <property type="taxonomic scope" value="Bacteria"/>
</dbReference>
<dbReference type="GO" id="GO:0004386">
    <property type="term" value="F:helicase activity"/>
    <property type="evidence" value="ECO:0007669"/>
    <property type="project" value="UniProtKB-UniRule"/>
</dbReference>
<dbReference type="InterPro" id="IPR014016">
    <property type="entry name" value="UvrD-like_ATP-bd"/>
</dbReference>
<dbReference type="InterPro" id="IPR013986">
    <property type="entry name" value="DExx_box_DNA_helicase_dom_sf"/>
</dbReference>
<dbReference type="CDD" id="cd19067">
    <property type="entry name" value="PfuEndoQ-like"/>
    <property type="match status" value="1"/>
</dbReference>